<dbReference type="AlphaFoldDB" id="B6QB26"/>
<organism evidence="2 3">
    <name type="scientific">Talaromyces marneffei (strain ATCC 18224 / CBS 334.59 / QM 7333)</name>
    <name type="common">Penicillium marneffei</name>
    <dbReference type="NCBI Taxonomy" id="441960"/>
    <lineage>
        <taxon>Eukaryota</taxon>
        <taxon>Fungi</taxon>
        <taxon>Dikarya</taxon>
        <taxon>Ascomycota</taxon>
        <taxon>Pezizomycotina</taxon>
        <taxon>Eurotiomycetes</taxon>
        <taxon>Eurotiomycetidae</taxon>
        <taxon>Eurotiales</taxon>
        <taxon>Trichocomaceae</taxon>
        <taxon>Talaromyces</taxon>
        <taxon>Talaromyces sect. Talaromyces</taxon>
    </lineage>
</organism>
<evidence type="ECO:0000256" key="1">
    <source>
        <dbReference type="SAM" id="Phobius"/>
    </source>
</evidence>
<name>B6QB26_TALMQ</name>
<keyword evidence="3" id="KW-1185">Reference proteome</keyword>
<evidence type="ECO:0000313" key="3">
    <source>
        <dbReference type="Proteomes" id="UP000001294"/>
    </source>
</evidence>
<dbReference type="InterPro" id="IPR021848">
    <property type="entry name" value="HODM_asu-like"/>
</dbReference>
<reference evidence="3" key="1">
    <citation type="journal article" date="2015" name="Genome Announc.">
        <title>Genome sequence of the AIDS-associated pathogen Penicillium marneffei (ATCC18224) and its near taxonomic relative Talaromyces stipitatus (ATCC10500).</title>
        <authorList>
            <person name="Nierman W.C."/>
            <person name="Fedorova-Abrams N.D."/>
            <person name="Andrianopoulos A."/>
        </authorList>
    </citation>
    <scope>NUCLEOTIDE SEQUENCE [LARGE SCALE GENOMIC DNA]</scope>
    <source>
        <strain evidence="3">ATCC 18224 / CBS 334.59 / QM 7333</strain>
    </source>
</reference>
<evidence type="ECO:0000313" key="2">
    <source>
        <dbReference type="EMBL" id="EEA25367.1"/>
    </source>
</evidence>
<dbReference type="OrthoDB" id="5043642at2759"/>
<keyword evidence="1" id="KW-1133">Transmembrane helix</keyword>
<accession>B6QB26</accession>
<dbReference type="Proteomes" id="UP000001294">
    <property type="component" value="Unassembled WGS sequence"/>
</dbReference>
<sequence>MVYSVSFVAFTIVGVLFQWLLKLFRPSQGGVPEKSKVQDATHKAPYPCNAIKGNQKFRITMGLRRLDERNWLTVDKNYLKEHDVRISLLQNQRSQVIQCLPESKIACAEAQEVVAEFLCERFPDMFRMKEAAGVKTIYNSKTGESFVIGDENSGIDPLETAVRLAMEDLSILMKNEEGEYYLAASATLFPVGWTVQDRIGWTISQMHGPVPEWKDKIGHSVNKFFCRLTPESPMERSNYFLETKEPDEDLGDTLFRPLGLNEDQPGLSIEDILLRQERQTFRRLPRTGALIFSVKTTLNTFDELPVEQLQALATEIRSWPEDMAKYKGRDIWGQRVLDYCIQRSIVPA</sequence>
<evidence type="ECO:0008006" key="4">
    <source>
        <dbReference type="Google" id="ProtNLM"/>
    </source>
</evidence>
<dbReference type="HOGENOM" id="CLU_025462_0_0_1"/>
<feature type="transmembrane region" description="Helical" evidence="1">
    <location>
        <begin position="6"/>
        <end position="24"/>
    </location>
</feature>
<protein>
    <recommendedName>
        <fullName evidence="4">HRQ family protein</fullName>
    </recommendedName>
</protein>
<dbReference type="STRING" id="441960.B6QB26"/>
<keyword evidence="1" id="KW-0812">Transmembrane</keyword>
<dbReference type="EMBL" id="DS995900">
    <property type="protein sequence ID" value="EEA25367.1"/>
    <property type="molecule type" value="Genomic_DNA"/>
</dbReference>
<dbReference type="PhylomeDB" id="B6QB26"/>
<keyword evidence="1" id="KW-0472">Membrane</keyword>
<proteinExistence type="predicted"/>
<dbReference type="VEuPathDB" id="FungiDB:PMAA_064780"/>
<dbReference type="Pfam" id="PF11927">
    <property type="entry name" value="HODM_asu-like"/>
    <property type="match status" value="1"/>
</dbReference>
<gene>
    <name evidence="2" type="ORF">PMAA_064780</name>
</gene>